<reference evidence="2" key="1">
    <citation type="submission" date="2018-01" db="EMBL/GenBank/DDBJ databases">
        <authorList>
            <person name="Kerou L M."/>
        </authorList>
    </citation>
    <scope>NUCLEOTIDE SEQUENCE [LARGE SCALE GENOMIC DNA]</scope>
    <source>
        <strain evidence="2">SCU2</strain>
    </source>
</reference>
<gene>
    <name evidence="1" type="ORF">NCAV_1740</name>
</gene>
<dbReference type="RefSeq" id="WP_103286528.1">
    <property type="nucleotide sequence ID" value="NZ_LT981265.1"/>
</dbReference>
<dbReference type="EMBL" id="LT981265">
    <property type="protein sequence ID" value="SPC34903.1"/>
    <property type="molecule type" value="Genomic_DNA"/>
</dbReference>
<keyword evidence="2" id="KW-1185">Reference proteome</keyword>
<accession>A0A2K5ATD8</accession>
<evidence type="ECO:0000313" key="2">
    <source>
        <dbReference type="Proteomes" id="UP000236248"/>
    </source>
</evidence>
<organism evidence="1 2">
    <name type="scientific">Candidatus Nitrosocaldus cavascurensis</name>
    <dbReference type="NCBI Taxonomy" id="2058097"/>
    <lineage>
        <taxon>Archaea</taxon>
        <taxon>Nitrososphaerota</taxon>
        <taxon>Nitrososphaeria</taxon>
        <taxon>Candidatus Nitrosocaldales</taxon>
        <taxon>Candidatus Nitrosocaldaceae</taxon>
        <taxon>Candidatus Nitrosocaldus</taxon>
    </lineage>
</organism>
<evidence type="ECO:0000313" key="1">
    <source>
        <dbReference type="EMBL" id="SPC34903.1"/>
    </source>
</evidence>
<protein>
    <submittedName>
        <fullName evidence="1">Uncharacterized protein</fullName>
    </submittedName>
</protein>
<name>A0A2K5ATD8_9ARCH</name>
<dbReference type="GeneID" id="41595722"/>
<sequence>MVMLKERALMIFEEDVMNADVLKRLRAMIVTQMLPPHRYDGTLTIDEGRILFDGKDLISNERFRLSIPMDSIRDIHLGFDDLYIGKDSKGKRYQLSPIRLKYVDDTSRQRMIYIFPEFRGLFRTNSSEEVYRILMNAKVKEG</sequence>
<proteinExistence type="predicted"/>
<dbReference type="KEGG" id="ncv:NCAV_1740"/>
<dbReference type="Proteomes" id="UP000236248">
    <property type="component" value="Chromosome NCAV"/>
</dbReference>
<dbReference type="AlphaFoldDB" id="A0A2K5ATD8"/>